<evidence type="ECO:0000313" key="3">
    <source>
        <dbReference type="Proteomes" id="UP000242219"/>
    </source>
</evidence>
<dbReference type="GO" id="GO:0003824">
    <property type="term" value="F:catalytic activity"/>
    <property type="evidence" value="ECO:0007669"/>
    <property type="project" value="UniProtKB-ARBA"/>
</dbReference>
<feature type="domain" description="DNA/pantothenate metabolism flavoprotein C-terminal" evidence="1">
    <location>
        <begin position="1"/>
        <end position="213"/>
    </location>
</feature>
<dbReference type="InterPro" id="IPR035929">
    <property type="entry name" value="CoaB-like_sf"/>
</dbReference>
<accession>A0A1V6M215</accession>
<dbReference type="AlphaFoldDB" id="A0A1V6M215"/>
<proteinExistence type="predicted"/>
<dbReference type="EMBL" id="MJUW02000034">
    <property type="protein sequence ID" value="OQD46453.1"/>
    <property type="molecule type" value="Genomic_DNA"/>
</dbReference>
<organism evidence="2 3">
    <name type="scientific">Candidatus Brocadia sapporoensis</name>
    <dbReference type="NCBI Taxonomy" id="392547"/>
    <lineage>
        <taxon>Bacteria</taxon>
        <taxon>Pseudomonadati</taxon>
        <taxon>Planctomycetota</taxon>
        <taxon>Candidatus Brocadiia</taxon>
        <taxon>Candidatus Brocadiales</taxon>
        <taxon>Candidatus Brocadiaceae</taxon>
        <taxon>Candidatus Brocadia</taxon>
    </lineage>
</organism>
<dbReference type="Pfam" id="PF04127">
    <property type="entry name" value="DFP"/>
    <property type="match status" value="1"/>
</dbReference>
<dbReference type="Gene3D" id="3.40.50.10300">
    <property type="entry name" value="CoaB-like"/>
    <property type="match status" value="1"/>
</dbReference>
<sequence length="225" mass="24701">MVTSGPTRGYIDSVRYISNKSTGILGTMIATELLKYGANVTLIYGVGSSIPDVALLEKDCARRLTGIEIETIDDLLATIQEKLKDAPFDAIVHAMAVLDYTPEACSNGKIPSNKDKLVVSFVKTPKVIKLIRKTWPRAFLVSFKLETGLSKNDLIEKAYASLVENGADLVVANNQNEITRYTHKAYLINARKKIESGCETKQDIAENLVNIISSRRVILRPSGGK</sequence>
<dbReference type="SUPFAM" id="SSF102645">
    <property type="entry name" value="CoaB-like"/>
    <property type="match status" value="1"/>
</dbReference>
<dbReference type="InterPro" id="IPR007085">
    <property type="entry name" value="DNA/pantothenate-metab_flavo_C"/>
</dbReference>
<dbReference type="GO" id="GO:0015937">
    <property type="term" value="P:coenzyme A biosynthetic process"/>
    <property type="evidence" value="ECO:0007669"/>
    <property type="project" value="UniProtKB-ARBA"/>
</dbReference>
<dbReference type="Proteomes" id="UP000242219">
    <property type="component" value="Unassembled WGS sequence"/>
</dbReference>
<evidence type="ECO:0000313" key="2">
    <source>
        <dbReference type="EMBL" id="OQD46453.1"/>
    </source>
</evidence>
<keyword evidence="3" id="KW-1185">Reference proteome</keyword>
<comment type="caution">
    <text evidence="2">The sequence shown here is derived from an EMBL/GenBank/DDBJ whole genome shotgun (WGS) entry which is preliminary data.</text>
</comment>
<gene>
    <name evidence="2" type="ORF">BIY37_03100</name>
</gene>
<name>A0A1V6M215_9BACT</name>
<protein>
    <recommendedName>
        <fullName evidence="1">DNA/pantothenate metabolism flavoprotein C-terminal domain-containing protein</fullName>
    </recommendedName>
</protein>
<evidence type="ECO:0000259" key="1">
    <source>
        <dbReference type="Pfam" id="PF04127"/>
    </source>
</evidence>
<reference evidence="2 3" key="1">
    <citation type="journal article" date="2016" name="Genome Announc.">
        <title>Draft Genome Sequence of the Anaerobic Ammonium-Oxidizing Bacterium 'Candidatus Brocadia sp. 40'.</title>
        <authorList>
            <person name="Ali M."/>
            <person name="Haroon M.F."/>
            <person name="Narita Y."/>
            <person name="Zhang L."/>
            <person name="Rangel Shaw D."/>
            <person name="Okabe S."/>
            <person name="Saikaly P.E."/>
        </authorList>
    </citation>
    <scope>NUCLEOTIDE SEQUENCE [LARGE SCALE GENOMIC DNA]</scope>
    <source>
        <strain evidence="2 3">40</strain>
    </source>
</reference>